<dbReference type="OrthoDB" id="1491239at2"/>
<proteinExistence type="predicted"/>
<protein>
    <recommendedName>
        <fullName evidence="4">Lipoprotein</fullName>
    </recommendedName>
</protein>
<dbReference type="RefSeq" id="WP_135836808.1">
    <property type="nucleotide sequence ID" value="NZ_SRPE01000014.1"/>
</dbReference>
<accession>A0A4Z1BDP6</accession>
<dbReference type="EMBL" id="SRPE01000014">
    <property type="protein sequence ID" value="TGN22562.1"/>
    <property type="molecule type" value="Genomic_DNA"/>
</dbReference>
<dbReference type="AlphaFoldDB" id="A0A4Z1BDP6"/>
<sequence>MKKILYILPLLLFTCNNHQANQDNILINKDWEIEGLKLNQSTIKDFEKFCQTKNITFKKDSIDFFGNLSDTIEYCGNDYNLQTITYKFWNESLGINFYFQKKYFSDSILFKNYDISKFQNIQFQQDFTNIISKKQLGKYFSRDQQTNLYETKVNQNNVLIGAVALDKETYEIKVLKVYQD</sequence>
<evidence type="ECO:0000256" key="1">
    <source>
        <dbReference type="SAM" id="SignalP"/>
    </source>
</evidence>
<reference evidence="2 3" key="1">
    <citation type="submission" date="2019-03" db="EMBL/GenBank/DDBJ databases">
        <title>Empedobacter tilapiae sp. nov., isolated from an intestine of Nile tilapia Oreochromis niloticus.</title>
        <authorList>
            <person name="Kim Y.-O."/>
            <person name="Yoon J.-H."/>
        </authorList>
    </citation>
    <scope>NUCLEOTIDE SEQUENCE [LARGE SCALE GENOMIC DNA]</scope>
    <source>
        <strain evidence="2 3">MRS2</strain>
    </source>
</reference>
<gene>
    <name evidence="2" type="ORF">E4J94_16085</name>
</gene>
<keyword evidence="1" id="KW-0732">Signal</keyword>
<evidence type="ECO:0000313" key="2">
    <source>
        <dbReference type="EMBL" id="TGN22562.1"/>
    </source>
</evidence>
<evidence type="ECO:0008006" key="4">
    <source>
        <dbReference type="Google" id="ProtNLM"/>
    </source>
</evidence>
<organism evidence="2 3">
    <name type="scientific">Empedobacter tilapiae</name>
    <dbReference type="NCBI Taxonomy" id="2491114"/>
    <lineage>
        <taxon>Bacteria</taxon>
        <taxon>Pseudomonadati</taxon>
        <taxon>Bacteroidota</taxon>
        <taxon>Flavobacteriia</taxon>
        <taxon>Flavobacteriales</taxon>
        <taxon>Weeksellaceae</taxon>
        <taxon>Empedobacter</taxon>
    </lineage>
</organism>
<name>A0A4Z1BDP6_9FLAO</name>
<dbReference type="Proteomes" id="UP000297998">
    <property type="component" value="Unassembled WGS sequence"/>
</dbReference>
<evidence type="ECO:0000313" key="3">
    <source>
        <dbReference type="Proteomes" id="UP000297998"/>
    </source>
</evidence>
<comment type="caution">
    <text evidence="2">The sequence shown here is derived from an EMBL/GenBank/DDBJ whole genome shotgun (WGS) entry which is preliminary data.</text>
</comment>
<feature type="signal peptide" evidence="1">
    <location>
        <begin position="1"/>
        <end position="20"/>
    </location>
</feature>
<feature type="chain" id="PRO_5021441804" description="Lipoprotein" evidence="1">
    <location>
        <begin position="21"/>
        <end position="180"/>
    </location>
</feature>
<keyword evidence="3" id="KW-1185">Reference proteome</keyword>